<dbReference type="STRING" id="3055.A0A2K3CYR9"/>
<dbReference type="AlphaFoldDB" id="A0A2K3CYR9"/>
<keyword evidence="2" id="KW-1185">Reference proteome</keyword>
<sequence length="498" mass="48778">MATGTLAGVPTSQDRGAAPTADRLWLFDFDYTIVDDNSDTWIHRCAPGGQLPSAVRDSYVAPDWIGYMNRVLSHLAGATERTNGGGTGGGVAAAKDKQGDAAAAACVSPDAIRAELEGIPWTHGMRRLLEAIRDSGRSTSNSSSSSSSGAAASQAKAATANGTAAATAGGLAGVNHAAILSDANSLFIPWILDGGGGGGSGSSSHGDQSDDLQAANGAAAAAAADVAAVAAGAAAAAPPQGQGAGRLPPLSPMFTDIITNPAAVEAGAGDAAGNGSSSSGQAAAAVVAAATAAGGGGVIRVYPHHGSAPQCAAPPHACRRCHANLCKREAMRQLLQRRAAAGFTYRQVVYVGDGRNDLCPCLALGPHDVAMPRVGFALQKLLAAAAATTATATAAPATAPARSAAPPATATGPGGGNDDFIYAAAPAAAPLATAAPPPPAKAAAGPDPEPLLAAVVPWRDAFEILAWAVADDRKAAEAAAARAAEAVGLAESAAGLKL</sequence>
<dbReference type="PANTHER" id="PTHR20889:SF12">
    <property type="entry name" value="LP01149P"/>
    <property type="match status" value="1"/>
</dbReference>
<name>A0A2K3CYR9_CHLRE</name>
<evidence type="ECO:0000313" key="2">
    <source>
        <dbReference type="Proteomes" id="UP000006906"/>
    </source>
</evidence>
<evidence type="ECO:0000313" key="1">
    <source>
        <dbReference type="EMBL" id="PNW73435.1"/>
    </source>
</evidence>
<accession>A0A2K3CYR9</accession>
<dbReference type="Gramene" id="PNW73435">
    <property type="protein sequence ID" value="PNW73435"/>
    <property type="gene ID" value="CHLRE_14g631850v5"/>
</dbReference>
<protein>
    <submittedName>
        <fullName evidence="1">Uncharacterized protein</fullName>
    </submittedName>
</protein>
<dbReference type="SUPFAM" id="SSF56784">
    <property type="entry name" value="HAD-like"/>
    <property type="match status" value="1"/>
</dbReference>
<dbReference type="Gene3D" id="3.40.50.1000">
    <property type="entry name" value="HAD superfamily/HAD-like"/>
    <property type="match status" value="1"/>
</dbReference>
<dbReference type="GeneID" id="5718239"/>
<dbReference type="OrthoDB" id="10267182at2759"/>
<dbReference type="PANTHER" id="PTHR20889">
    <property type="entry name" value="PHOSPHATASE, ORPHAN 1, 2"/>
    <property type="match status" value="1"/>
</dbReference>
<dbReference type="InParanoid" id="A0A2K3CYR9"/>
<proteinExistence type="predicted"/>
<dbReference type="GO" id="GO:0016791">
    <property type="term" value="F:phosphatase activity"/>
    <property type="evidence" value="ECO:0000318"/>
    <property type="project" value="GO_Central"/>
</dbReference>
<dbReference type="EMBL" id="CM008975">
    <property type="protein sequence ID" value="PNW73435.1"/>
    <property type="molecule type" value="Genomic_DNA"/>
</dbReference>
<organism evidence="1 2">
    <name type="scientific">Chlamydomonas reinhardtii</name>
    <name type="common">Chlamydomonas smithii</name>
    <dbReference type="NCBI Taxonomy" id="3055"/>
    <lineage>
        <taxon>Eukaryota</taxon>
        <taxon>Viridiplantae</taxon>
        <taxon>Chlorophyta</taxon>
        <taxon>core chlorophytes</taxon>
        <taxon>Chlorophyceae</taxon>
        <taxon>CS clade</taxon>
        <taxon>Chlamydomonadales</taxon>
        <taxon>Chlamydomonadaceae</taxon>
        <taxon>Chlamydomonas</taxon>
    </lineage>
</organism>
<reference evidence="1 2" key="1">
    <citation type="journal article" date="2007" name="Science">
        <title>The Chlamydomonas genome reveals the evolution of key animal and plant functions.</title>
        <authorList>
            <person name="Merchant S.S."/>
            <person name="Prochnik S.E."/>
            <person name="Vallon O."/>
            <person name="Harris E.H."/>
            <person name="Karpowicz S.J."/>
            <person name="Witman G.B."/>
            <person name="Terry A."/>
            <person name="Salamov A."/>
            <person name="Fritz-Laylin L.K."/>
            <person name="Marechal-Drouard L."/>
            <person name="Marshall W.F."/>
            <person name="Qu L.H."/>
            <person name="Nelson D.R."/>
            <person name="Sanderfoot A.A."/>
            <person name="Spalding M.H."/>
            <person name="Kapitonov V.V."/>
            <person name="Ren Q."/>
            <person name="Ferris P."/>
            <person name="Lindquist E."/>
            <person name="Shapiro H."/>
            <person name="Lucas S.M."/>
            <person name="Grimwood J."/>
            <person name="Schmutz J."/>
            <person name="Cardol P."/>
            <person name="Cerutti H."/>
            <person name="Chanfreau G."/>
            <person name="Chen C.L."/>
            <person name="Cognat V."/>
            <person name="Croft M.T."/>
            <person name="Dent R."/>
            <person name="Dutcher S."/>
            <person name="Fernandez E."/>
            <person name="Fukuzawa H."/>
            <person name="Gonzalez-Ballester D."/>
            <person name="Gonzalez-Halphen D."/>
            <person name="Hallmann A."/>
            <person name="Hanikenne M."/>
            <person name="Hippler M."/>
            <person name="Inwood W."/>
            <person name="Jabbari K."/>
            <person name="Kalanon M."/>
            <person name="Kuras R."/>
            <person name="Lefebvre P.A."/>
            <person name="Lemaire S.D."/>
            <person name="Lobanov A.V."/>
            <person name="Lohr M."/>
            <person name="Manuell A."/>
            <person name="Meier I."/>
            <person name="Mets L."/>
            <person name="Mittag M."/>
            <person name="Mittelmeier T."/>
            <person name="Moroney J.V."/>
            <person name="Moseley J."/>
            <person name="Napoli C."/>
            <person name="Nedelcu A.M."/>
            <person name="Niyogi K."/>
            <person name="Novoselov S.V."/>
            <person name="Paulsen I.T."/>
            <person name="Pazour G."/>
            <person name="Purton S."/>
            <person name="Ral J.P."/>
            <person name="Riano-Pachon D.M."/>
            <person name="Riekhof W."/>
            <person name="Rymarquis L."/>
            <person name="Schroda M."/>
            <person name="Stern D."/>
            <person name="Umen J."/>
            <person name="Willows R."/>
            <person name="Wilson N."/>
            <person name="Zimmer S.L."/>
            <person name="Allmer J."/>
            <person name="Balk J."/>
            <person name="Bisova K."/>
            <person name="Chen C.J."/>
            <person name="Elias M."/>
            <person name="Gendler K."/>
            <person name="Hauser C."/>
            <person name="Lamb M.R."/>
            <person name="Ledford H."/>
            <person name="Long J.C."/>
            <person name="Minagawa J."/>
            <person name="Page M.D."/>
            <person name="Pan J."/>
            <person name="Pootakham W."/>
            <person name="Roje S."/>
            <person name="Rose A."/>
            <person name="Stahlberg E."/>
            <person name="Terauchi A.M."/>
            <person name="Yang P."/>
            <person name="Ball S."/>
            <person name="Bowler C."/>
            <person name="Dieckmann C.L."/>
            <person name="Gladyshev V.N."/>
            <person name="Green P."/>
            <person name="Jorgensen R."/>
            <person name="Mayfield S."/>
            <person name="Mueller-Roeber B."/>
            <person name="Rajamani S."/>
            <person name="Sayre R.T."/>
            <person name="Brokstein P."/>
            <person name="Dubchak I."/>
            <person name="Goodstein D."/>
            <person name="Hornick L."/>
            <person name="Huang Y.W."/>
            <person name="Jhaveri J."/>
            <person name="Luo Y."/>
            <person name="Martinez D."/>
            <person name="Ngau W.C."/>
            <person name="Otillar B."/>
            <person name="Poliakov A."/>
            <person name="Porter A."/>
            <person name="Szajkowski L."/>
            <person name="Werner G."/>
            <person name="Zhou K."/>
            <person name="Grigoriev I.V."/>
            <person name="Rokhsar D.S."/>
            <person name="Grossman A.R."/>
        </authorList>
    </citation>
    <scope>NUCLEOTIDE SEQUENCE [LARGE SCALE GENOMIC DNA]</scope>
    <source>
        <strain evidence="2">CC-503</strain>
    </source>
</reference>
<dbReference type="InterPro" id="IPR016965">
    <property type="entry name" value="Pase_PHOSPHO-typ"/>
</dbReference>
<dbReference type="InterPro" id="IPR036412">
    <property type="entry name" value="HAD-like_sf"/>
</dbReference>
<dbReference type="InterPro" id="IPR023214">
    <property type="entry name" value="HAD_sf"/>
</dbReference>
<dbReference type="Proteomes" id="UP000006906">
    <property type="component" value="Chromosome 14"/>
</dbReference>
<dbReference type="Pfam" id="PF06888">
    <property type="entry name" value="Put_Phosphatase"/>
    <property type="match status" value="2"/>
</dbReference>
<dbReference type="ExpressionAtlas" id="A0A2K3CYR9">
    <property type="expression patterns" value="baseline and differential"/>
</dbReference>
<gene>
    <name evidence="1" type="ORF">CHLRE_14g631850v5</name>
</gene>
<dbReference type="RefSeq" id="XP_042917095.1">
    <property type="nucleotide sequence ID" value="XM_043070422.1"/>
</dbReference>
<dbReference type="KEGG" id="cre:CHLRE_14g631850v5"/>